<evidence type="ECO:0000256" key="2">
    <source>
        <dbReference type="ARBA" id="ARBA00023125"/>
    </source>
</evidence>
<dbReference type="PRINTS" id="PR00038">
    <property type="entry name" value="HTHLUXR"/>
</dbReference>
<dbReference type="RefSeq" id="WP_232020581.1">
    <property type="nucleotide sequence ID" value="NZ_AP017928.1"/>
</dbReference>
<keyword evidence="2" id="KW-0238">DNA-binding</keyword>
<evidence type="ECO:0000313" key="6">
    <source>
        <dbReference type="EMBL" id="BBA33884.1"/>
    </source>
</evidence>
<dbReference type="Gene3D" id="3.40.50.2300">
    <property type="match status" value="1"/>
</dbReference>
<reference evidence="6 7" key="1">
    <citation type="submission" date="2016-12" db="EMBL/GenBank/DDBJ databases">
        <title>Genome sequencing of Methylocaldum marinum.</title>
        <authorList>
            <person name="Takeuchi M."/>
            <person name="Kamagata Y."/>
            <person name="Hiraoka S."/>
            <person name="Oshima K."/>
            <person name="Hattori M."/>
            <person name="Iwasaki W."/>
        </authorList>
    </citation>
    <scope>NUCLEOTIDE SEQUENCE [LARGE SCALE GENOMIC DNA]</scope>
    <source>
        <strain evidence="6 7">S8</strain>
    </source>
</reference>
<gene>
    <name evidence="6" type="ORF">sS8_1930</name>
</gene>
<proteinExistence type="predicted"/>
<dbReference type="PROSITE" id="PS50043">
    <property type="entry name" value="HTH_LUXR_2"/>
    <property type="match status" value="1"/>
</dbReference>
<dbReference type="SMART" id="SM00448">
    <property type="entry name" value="REC"/>
    <property type="match status" value="1"/>
</dbReference>
<dbReference type="SMART" id="SM00421">
    <property type="entry name" value="HTH_LUXR"/>
    <property type="match status" value="1"/>
</dbReference>
<dbReference type="InterPro" id="IPR001789">
    <property type="entry name" value="Sig_transdc_resp-reg_receiver"/>
</dbReference>
<dbReference type="PANTHER" id="PTHR43214">
    <property type="entry name" value="TWO-COMPONENT RESPONSE REGULATOR"/>
    <property type="match status" value="1"/>
</dbReference>
<dbReference type="KEGG" id="mmai:sS8_1930"/>
<name>A0A250KQQ4_9GAMM</name>
<accession>A0A250KQQ4</accession>
<dbReference type="GO" id="GO:0006355">
    <property type="term" value="P:regulation of DNA-templated transcription"/>
    <property type="evidence" value="ECO:0007669"/>
    <property type="project" value="InterPro"/>
</dbReference>
<sequence length="227" mass="25030">MQLEAVCRAAAETRVIRLLLVDDETLVRQGLRQLFELEEDIVVAGEAGDGDEALRIITRSPPDVVLLDVRMPRMSGIALLKALRCENRLLPTILLTTFNDEQALLEGVHNGARGFLLKDVSFEQLAGAVRRVAAGETLISPEITERCRQVRAAGSRSFESSAPRRSLTDREIEVLRYLASGYRNGELAEKMGISEGTVKNHVTSILAKLGVNDRTRAVLKALELGWI</sequence>
<dbReference type="Pfam" id="PF00196">
    <property type="entry name" value="GerE"/>
    <property type="match status" value="1"/>
</dbReference>
<evidence type="ECO:0000256" key="1">
    <source>
        <dbReference type="ARBA" id="ARBA00022553"/>
    </source>
</evidence>
<organism evidence="6 7">
    <name type="scientific">Methylocaldum marinum</name>
    <dbReference type="NCBI Taxonomy" id="1432792"/>
    <lineage>
        <taxon>Bacteria</taxon>
        <taxon>Pseudomonadati</taxon>
        <taxon>Pseudomonadota</taxon>
        <taxon>Gammaproteobacteria</taxon>
        <taxon>Methylococcales</taxon>
        <taxon>Methylococcaceae</taxon>
        <taxon>Methylocaldum</taxon>
    </lineage>
</organism>
<dbReference type="AlphaFoldDB" id="A0A250KQQ4"/>
<dbReference type="EMBL" id="AP017928">
    <property type="protein sequence ID" value="BBA33884.1"/>
    <property type="molecule type" value="Genomic_DNA"/>
</dbReference>
<dbReference type="GO" id="GO:0000160">
    <property type="term" value="P:phosphorelay signal transduction system"/>
    <property type="evidence" value="ECO:0007669"/>
    <property type="project" value="InterPro"/>
</dbReference>
<keyword evidence="1 3" id="KW-0597">Phosphoprotein</keyword>
<dbReference type="InterPro" id="IPR016032">
    <property type="entry name" value="Sig_transdc_resp-reg_C-effctor"/>
</dbReference>
<dbReference type="InterPro" id="IPR058245">
    <property type="entry name" value="NreC/VraR/RcsB-like_REC"/>
</dbReference>
<feature type="domain" description="Response regulatory" evidence="5">
    <location>
        <begin position="17"/>
        <end position="133"/>
    </location>
</feature>
<dbReference type="CDD" id="cd17535">
    <property type="entry name" value="REC_NarL-like"/>
    <property type="match status" value="1"/>
</dbReference>
<dbReference type="PROSITE" id="PS50110">
    <property type="entry name" value="RESPONSE_REGULATORY"/>
    <property type="match status" value="1"/>
</dbReference>
<dbReference type="GO" id="GO:0003677">
    <property type="term" value="F:DNA binding"/>
    <property type="evidence" value="ECO:0007669"/>
    <property type="project" value="UniProtKB-KW"/>
</dbReference>
<feature type="domain" description="HTH luxR-type" evidence="4">
    <location>
        <begin position="160"/>
        <end position="225"/>
    </location>
</feature>
<keyword evidence="7" id="KW-1185">Reference proteome</keyword>
<dbReference type="PANTHER" id="PTHR43214:SF42">
    <property type="entry name" value="TRANSCRIPTIONAL REGULATORY PROTEIN DESR"/>
    <property type="match status" value="1"/>
</dbReference>
<dbReference type="SUPFAM" id="SSF52172">
    <property type="entry name" value="CheY-like"/>
    <property type="match status" value="1"/>
</dbReference>
<evidence type="ECO:0000313" key="7">
    <source>
        <dbReference type="Proteomes" id="UP000266313"/>
    </source>
</evidence>
<evidence type="ECO:0000256" key="3">
    <source>
        <dbReference type="PROSITE-ProRule" id="PRU00169"/>
    </source>
</evidence>
<evidence type="ECO:0000259" key="4">
    <source>
        <dbReference type="PROSITE" id="PS50043"/>
    </source>
</evidence>
<dbReference type="InterPro" id="IPR011006">
    <property type="entry name" value="CheY-like_superfamily"/>
</dbReference>
<evidence type="ECO:0000259" key="5">
    <source>
        <dbReference type="PROSITE" id="PS50110"/>
    </source>
</evidence>
<dbReference type="CDD" id="cd06170">
    <property type="entry name" value="LuxR_C_like"/>
    <property type="match status" value="1"/>
</dbReference>
<dbReference type="Proteomes" id="UP000266313">
    <property type="component" value="Chromosome"/>
</dbReference>
<dbReference type="InterPro" id="IPR000792">
    <property type="entry name" value="Tscrpt_reg_LuxR_C"/>
</dbReference>
<dbReference type="SUPFAM" id="SSF46894">
    <property type="entry name" value="C-terminal effector domain of the bipartite response regulators"/>
    <property type="match status" value="1"/>
</dbReference>
<feature type="modified residue" description="4-aspartylphosphate" evidence="3">
    <location>
        <position position="68"/>
    </location>
</feature>
<dbReference type="Pfam" id="PF00072">
    <property type="entry name" value="Response_reg"/>
    <property type="match status" value="1"/>
</dbReference>
<protein>
    <submittedName>
        <fullName evidence="6">Two-component system regulatory protein</fullName>
    </submittedName>
</protein>
<dbReference type="InterPro" id="IPR039420">
    <property type="entry name" value="WalR-like"/>
</dbReference>